<comment type="caution">
    <text evidence="1">The sequence shown here is derived from an EMBL/GenBank/DDBJ whole genome shotgun (WGS) entry which is preliminary data.</text>
</comment>
<dbReference type="SUPFAM" id="SSF52833">
    <property type="entry name" value="Thioredoxin-like"/>
    <property type="match status" value="1"/>
</dbReference>
<gene>
    <name evidence="1" type="ORF">BCR43DRAFT_446709</name>
</gene>
<dbReference type="InterPro" id="IPR036249">
    <property type="entry name" value="Thioredoxin-like_sf"/>
</dbReference>
<dbReference type="EMBL" id="MCGN01000011">
    <property type="protein sequence ID" value="ORY91128.1"/>
    <property type="molecule type" value="Genomic_DNA"/>
</dbReference>
<dbReference type="Proteomes" id="UP000242180">
    <property type="component" value="Unassembled WGS sequence"/>
</dbReference>
<dbReference type="CDD" id="cd02989">
    <property type="entry name" value="Phd_like_TxnDC9"/>
    <property type="match status" value="1"/>
</dbReference>
<dbReference type="OMA" id="KEFMNIT"/>
<dbReference type="PANTHER" id="PTHR21148">
    <property type="entry name" value="THIOREDOXIN DOMAIN-CONTAINING PROTEIN 9"/>
    <property type="match status" value="1"/>
</dbReference>
<accession>A0A1X2H149</accession>
<reference evidence="1 2" key="1">
    <citation type="submission" date="2016-07" db="EMBL/GenBank/DDBJ databases">
        <title>Pervasive Adenine N6-methylation of Active Genes in Fungi.</title>
        <authorList>
            <consortium name="DOE Joint Genome Institute"/>
            <person name="Mondo S.J."/>
            <person name="Dannebaum R.O."/>
            <person name="Kuo R.C."/>
            <person name="Labutti K."/>
            <person name="Haridas S."/>
            <person name="Kuo A."/>
            <person name="Salamov A."/>
            <person name="Ahrendt S.R."/>
            <person name="Lipzen A."/>
            <person name="Sullivan W."/>
            <person name="Andreopoulos W.B."/>
            <person name="Clum A."/>
            <person name="Lindquist E."/>
            <person name="Daum C."/>
            <person name="Ramamoorthy G.K."/>
            <person name="Gryganskyi A."/>
            <person name="Culley D."/>
            <person name="Magnuson J.K."/>
            <person name="James T.Y."/>
            <person name="O'Malley M.A."/>
            <person name="Stajich J.E."/>
            <person name="Spatafora J.W."/>
            <person name="Visel A."/>
            <person name="Grigoriev I.V."/>
        </authorList>
    </citation>
    <scope>NUCLEOTIDE SEQUENCE [LARGE SCALE GENOMIC DNA]</scope>
    <source>
        <strain evidence="1 2">NRRL 2496</strain>
    </source>
</reference>
<feature type="non-terminal residue" evidence="1">
    <location>
        <position position="1"/>
    </location>
</feature>
<proteinExistence type="predicted"/>
<dbReference type="STRING" id="13706.A0A1X2H149"/>
<dbReference type="AlphaFoldDB" id="A0A1X2H149"/>
<dbReference type="OrthoDB" id="10257948at2759"/>
<dbReference type="Gene3D" id="3.40.30.10">
    <property type="entry name" value="Glutaredoxin"/>
    <property type="match status" value="1"/>
</dbReference>
<sequence length="135" mass="15698">RRHAMEENSHGTYTEITNEKEFMNITTGTKYVVGHFFHKDFRRCKIMDTHLEACLIAKKHYQTRFVKIDVENAPFLVEKLQVRVLPCVMAWVDGYMQTKLIGFDELGNTDGFSTALLELKLTNAGSCFTQFRREV</sequence>
<protein>
    <submittedName>
        <fullName evidence="1">Thioredoxin-like protein</fullName>
    </submittedName>
</protein>
<evidence type="ECO:0000313" key="2">
    <source>
        <dbReference type="Proteomes" id="UP000242180"/>
    </source>
</evidence>
<name>A0A1X2H149_SYNRA</name>
<keyword evidence="2" id="KW-1185">Reference proteome</keyword>
<evidence type="ECO:0000313" key="1">
    <source>
        <dbReference type="EMBL" id="ORY91128.1"/>
    </source>
</evidence>
<dbReference type="InParanoid" id="A0A1X2H149"/>
<organism evidence="1 2">
    <name type="scientific">Syncephalastrum racemosum</name>
    <name type="common">Filamentous fungus</name>
    <dbReference type="NCBI Taxonomy" id="13706"/>
    <lineage>
        <taxon>Eukaryota</taxon>
        <taxon>Fungi</taxon>
        <taxon>Fungi incertae sedis</taxon>
        <taxon>Mucoromycota</taxon>
        <taxon>Mucoromycotina</taxon>
        <taxon>Mucoromycetes</taxon>
        <taxon>Mucorales</taxon>
        <taxon>Syncephalastraceae</taxon>
        <taxon>Syncephalastrum</taxon>
    </lineage>
</organism>